<proteinExistence type="predicted"/>
<feature type="region of interest" description="Disordered" evidence="1">
    <location>
        <begin position="1"/>
        <end position="20"/>
    </location>
</feature>
<evidence type="ECO:0000313" key="3">
    <source>
        <dbReference type="Proteomes" id="UP001597058"/>
    </source>
</evidence>
<accession>A0ABW3XEH4</accession>
<protein>
    <submittedName>
        <fullName evidence="2">Uncharacterized protein</fullName>
    </submittedName>
</protein>
<feature type="compositionally biased region" description="Polar residues" evidence="1">
    <location>
        <begin position="1"/>
        <end position="11"/>
    </location>
</feature>
<dbReference type="Proteomes" id="UP001597058">
    <property type="component" value="Unassembled WGS sequence"/>
</dbReference>
<evidence type="ECO:0000313" key="2">
    <source>
        <dbReference type="EMBL" id="MFD1307793.1"/>
    </source>
</evidence>
<gene>
    <name evidence="2" type="ORF">ACFQ5X_18285</name>
</gene>
<reference evidence="3" key="1">
    <citation type="journal article" date="2019" name="Int. J. Syst. Evol. Microbiol.">
        <title>The Global Catalogue of Microorganisms (GCM) 10K type strain sequencing project: providing services to taxonomists for standard genome sequencing and annotation.</title>
        <authorList>
            <consortium name="The Broad Institute Genomics Platform"/>
            <consortium name="The Broad Institute Genome Sequencing Center for Infectious Disease"/>
            <person name="Wu L."/>
            <person name="Ma J."/>
        </authorList>
    </citation>
    <scope>NUCLEOTIDE SEQUENCE [LARGE SCALE GENOMIC DNA]</scope>
    <source>
        <strain evidence="3">CGMCC 4.7020</strain>
    </source>
</reference>
<comment type="caution">
    <text evidence="2">The sequence shown here is derived from an EMBL/GenBank/DDBJ whole genome shotgun (WGS) entry which is preliminary data.</text>
</comment>
<dbReference type="EMBL" id="JBHTMM010000021">
    <property type="protein sequence ID" value="MFD1307793.1"/>
    <property type="molecule type" value="Genomic_DNA"/>
</dbReference>
<evidence type="ECO:0000256" key="1">
    <source>
        <dbReference type="SAM" id="MobiDB-lite"/>
    </source>
</evidence>
<sequence length="85" mass="8951">MGHGTRSTGPTRTLMPRTPKTQEALDARDALASALSRAGIQLPAMDVRTPWADDGEVRYALVHLGVCSAPVALMLADVILRGIAA</sequence>
<name>A0ABW3XEH4_9ACTN</name>
<organism evidence="2 3">
    <name type="scientific">Streptomyces kaempferi</name>
    <dbReference type="NCBI Taxonomy" id="333725"/>
    <lineage>
        <taxon>Bacteria</taxon>
        <taxon>Bacillati</taxon>
        <taxon>Actinomycetota</taxon>
        <taxon>Actinomycetes</taxon>
        <taxon>Kitasatosporales</taxon>
        <taxon>Streptomycetaceae</taxon>
        <taxon>Streptomyces</taxon>
    </lineage>
</organism>
<keyword evidence="3" id="KW-1185">Reference proteome</keyword>
<dbReference type="RefSeq" id="WP_381232541.1">
    <property type="nucleotide sequence ID" value="NZ_JBHSKH010000001.1"/>
</dbReference>